<feature type="transmembrane region" description="Helical" evidence="6">
    <location>
        <begin position="302"/>
        <end position="320"/>
    </location>
</feature>
<dbReference type="CDD" id="cd17546">
    <property type="entry name" value="REC_hyHK_CKI1_RcsC-like"/>
    <property type="match status" value="1"/>
</dbReference>
<dbReference type="CDD" id="cd00082">
    <property type="entry name" value="HisKA"/>
    <property type="match status" value="1"/>
</dbReference>
<dbReference type="HOGENOM" id="CLU_000445_105_0_7"/>
<feature type="modified residue" description="4-aspartylphosphate" evidence="5">
    <location>
        <position position="868"/>
    </location>
</feature>
<sequence length="940" mass="102904">MGNAMSNRLNHVCAACIPCRAIFVVLAGMLFFHVWISSAFAGEVCLLGEERDEYDLRPYMEYLEDTEKTLTIKQVASARMGPQFGTPQGGHFNFGFRHSALWFRFTIQEQSAPSDGSASPRYWIFDPGWNLYATIELFVPDPDSPDGWRTYSSGHLRSVSGDQERRHFRLPSGLSAPTTCYLRVTGIRALVLSPHITTIDRAIWINDVKVLGTGLLVGFFFTMVLIHLAIYLYTGNGKFKWLVLGNLAFAGFVALTSYQHLFSIRNMPAAIMMAGLMAQGFLACVIREFLELKKYNKRINAIMLFFIYLVFAVAAGAFYLPQELQGNFSLNVAVPVSLIGAWACIASMKRDRVVSSIFLIAWAGAVVSISVYNRAAHGAFSFAHPSIIWAGFVCEGVAMSILLAYTVQTMAVQRQSAEAMAQAKSTFLASMSHEIRTPMTAILGFLNLSLQMRPEGQLRQYLLKIRTSAQHLMGIINDILDLAKIEADKMELDADPFEVEAVLRDTADILVARAFENGNELVVSVQPGLQHRLVGDSLRLKQILVNLGGNAIKFTRNGTVRLAVLRAEDGPSSEDAVTLRFQVSDTGIGIDAAVLPRLFESFVQADTSTARVYGGTGLGLNISRRLVHLMGGEIAVRSQLGQGSTFQFTAVFKTEGSAMEPAMTADQGGLKVLVAEDNPASREAMEEVSACLGLKSTFAGSAAQALQLAAAEDFDLILLDWDLPDTTGPEAVTLLRSSQRLVRVPVALMTSPARPEVESIDPARLGVEDILAKPFTASSVRDMVRRVIHNEDSPAREIGGIAAEEQRSRERARGLRVLLAEDNRVNQELISLILSQAGVLVEVAGNGIEAVLRVMDTSLPEPDVVLMDVHMPEMDGYEATRNIRRDRRFQALPIIALTTNVMAGDRQRCLEAGMNDHLGKPVDTGALFAALVKCKTANPS</sequence>
<dbReference type="FunFam" id="3.30.565.10:FF:000010">
    <property type="entry name" value="Sensor histidine kinase RcsC"/>
    <property type="match status" value="1"/>
</dbReference>
<evidence type="ECO:0000313" key="9">
    <source>
        <dbReference type="EMBL" id="ACU88625.1"/>
    </source>
</evidence>
<dbReference type="eggNOG" id="COG3706">
    <property type="taxonomic scope" value="Bacteria"/>
</dbReference>
<dbReference type="InterPro" id="IPR004358">
    <property type="entry name" value="Sig_transdc_His_kin-like_C"/>
</dbReference>
<dbReference type="PANTHER" id="PTHR45339">
    <property type="entry name" value="HYBRID SIGNAL TRANSDUCTION HISTIDINE KINASE J"/>
    <property type="match status" value="1"/>
</dbReference>
<dbReference type="SMART" id="SM00387">
    <property type="entry name" value="HATPase_c"/>
    <property type="match status" value="1"/>
</dbReference>
<feature type="domain" description="Histidine kinase" evidence="7">
    <location>
        <begin position="430"/>
        <end position="654"/>
    </location>
</feature>
<keyword evidence="3 5" id="KW-0597">Phosphoprotein</keyword>
<dbReference type="Gene3D" id="2.60.40.2380">
    <property type="match status" value="1"/>
</dbReference>
<feature type="transmembrane region" description="Helical" evidence="6">
    <location>
        <begin position="267"/>
        <end position="290"/>
    </location>
</feature>
<dbReference type="InterPro" id="IPR011622">
    <property type="entry name" value="7TMR_DISM_rcpt_extracell_dom2"/>
</dbReference>
<proteinExistence type="predicted"/>
<dbReference type="PANTHER" id="PTHR45339:SF1">
    <property type="entry name" value="HYBRID SIGNAL TRANSDUCTION HISTIDINE KINASE J"/>
    <property type="match status" value="1"/>
</dbReference>
<dbReference type="GO" id="GO:0000155">
    <property type="term" value="F:phosphorelay sensor kinase activity"/>
    <property type="evidence" value="ECO:0007669"/>
    <property type="project" value="InterPro"/>
</dbReference>
<dbReference type="eggNOG" id="COG2205">
    <property type="taxonomic scope" value="Bacteria"/>
</dbReference>
<dbReference type="Pfam" id="PF02518">
    <property type="entry name" value="HATPase_c"/>
    <property type="match status" value="1"/>
</dbReference>
<feature type="modified residue" description="4-aspartylphosphate" evidence="5">
    <location>
        <position position="720"/>
    </location>
</feature>
<dbReference type="InterPro" id="IPR003661">
    <property type="entry name" value="HisK_dim/P_dom"/>
</dbReference>
<organism evidence="9 10">
    <name type="scientific">Desulfomicrobium baculatum (strain DSM 4028 / VKM B-1378 / X)</name>
    <name type="common">Desulfovibrio baculatus</name>
    <dbReference type="NCBI Taxonomy" id="525897"/>
    <lineage>
        <taxon>Bacteria</taxon>
        <taxon>Pseudomonadati</taxon>
        <taxon>Thermodesulfobacteriota</taxon>
        <taxon>Desulfovibrionia</taxon>
        <taxon>Desulfovibrionales</taxon>
        <taxon>Desulfomicrobiaceae</taxon>
        <taxon>Desulfomicrobium</taxon>
    </lineage>
</organism>
<dbReference type="SUPFAM" id="SSF47384">
    <property type="entry name" value="Homodimeric domain of signal transducing histidine kinase"/>
    <property type="match status" value="1"/>
</dbReference>
<dbReference type="InterPro" id="IPR005467">
    <property type="entry name" value="His_kinase_dom"/>
</dbReference>
<keyword evidence="6" id="KW-1133">Transmembrane helix</keyword>
<dbReference type="eggNOG" id="COG0784">
    <property type="taxonomic scope" value="Bacteria"/>
</dbReference>
<accession>C7LWD3</accession>
<dbReference type="InterPro" id="IPR011006">
    <property type="entry name" value="CheY-like_superfamily"/>
</dbReference>
<dbReference type="Pfam" id="PF00072">
    <property type="entry name" value="Response_reg"/>
    <property type="match status" value="2"/>
</dbReference>
<dbReference type="Proteomes" id="UP000002216">
    <property type="component" value="Chromosome"/>
</dbReference>
<feature type="transmembrane region" description="Helical" evidence="6">
    <location>
        <begin position="326"/>
        <end position="345"/>
    </location>
</feature>
<keyword evidence="6" id="KW-0812">Transmembrane</keyword>
<dbReference type="Pfam" id="PF00512">
    <property type="entry name" value="HisKA"/>
    <property type="match status" value="1"/>
</dbReference>
<evidence type="ECO:0000259" key="7">
    <source>
        <dbReference type="PROSITE" id="PS50109"/>
    </source>
</evidence>
<dbReference type="Gene3D" id="3.40.50.2300">
    <property type="match status" value="2"/>
</dbReference>
<feature type="transmembrane region" description="Helical" evidence="6">
    <location>
        <begin position="12"/>
        <end position="36"/>
    </location>
</feature>
<evidence type="ECO:0000259" key="8">
    <source>
        <dbReference type="PROSITE" id="PS50110"/>
    </source>
</evidence>
<dbReference type="EMBL" id="CP001629">
    <property type="protein sequence ID" value="ACU88625.1"/>
    <property type="molecule type" value="Genomic_DNA"/>
</dbReference>
<keyword evidence="10" id="KW-1185">Reference proteome</keyword>
<dbReference type="SMART" id="SM00448">
    <property type="entry name" value="REC"/>
    <property type="match status" value="2"/>
</dbReference>
<gene>
    <name evidence="9" type="ordered locus">Dbac_0500</name>
</gene>
<protein>
    <recommendedName>
        <fullName evidence="2">histidine kinase</fullName>
        <ecNumber evidence="2">2.7.13.3</ecNumber>
    </recommendedName>
</protein>
<evidence type="ECO:0000256" key="6">
    <source>
        <dbReference type="SAM" id="Phobius"/>
    </source>
</evidence>
<keyword evidence="4" id="KW-0902">Two-component regulatory system</keyword>
<dbReference type="EC" id="2.7.13.3" evidence="2"/>
<evidence type="ECO:0000256" key="1">
    <source>
        <dbReference type="ARBA" id="ARBA00000085"/>
    </source>
</evidence>
<feature type="transmembrane region" description="Helical" evidence="6">
    <location>
        <begin position="357"/>
        <end position="375"/>
    </location>
</feature>
<evidence type="ECO:0000256" key="5">
    <source>
        <dbReference type="PROSITE-ProRule" id="PRU00169"/>
    </source>
</evidence>
<dbReference type="InterPro" id="IPR011623">
    <property type="entry name" value="7TMR_DISM_rcpt_extracell_dom1"/>
</dbReference>
<comment type="catalytic activity">
    <reaction evidence="1">
        <text>ATP + protein L-histidine = ADP + protein N-phospho-L-histidine.</text>
        <dbReference type="EC" id="2.7.13.3"/>
    </reaction>
</comment>
<feature type="transmembrane region" description="Helical" evidence="6">
    <location>
        <begin position="210"/>
        <end position="234"/>
    </location>
</feature>
<dbReference type="Pfam" id="PF07696">
    <property type="entry name" value="7TMR-DISMED2"/>
    <property type="match status" value="1"/>
</dbReference>
<dbReference type="SUPFAM" id="SSF52172">
    <property type="entry name" value="CheY-like"/>
    <property type="match status" value="2"/>
</dbReference>
<dbReference type="CDD" id="cd16922">
    <property type="entry name" value="HATPase_EvgS-ArcB-TorS-like"/>
    <property type="match status" value="1"/>
</dbReference>
<name>C7LWD3_DESBD</name>
<dbReference type="KEGG" id="dba:Dbac_0500"/>
<dbReference type="InterPro" id="IPR036097">
    <property type="entry name" value="HisK_dim/P_sf"/>
</dbReference>
<evidence type="ECO:0000256" key="4">
    <source>
        <dbReference type="ARBA" id="ARBA00023012"/>
    </source>
</evidence>
<dbReference type="AlphaFoldDB" id="C7LWD3"/>
<feature type="domain" description="Response regulatory" evidence="8">
    <location>
        <begin position="671"/>
        <end position="788"/>
    </location>
</feature>
<dbReference type="PRINTS" id="PR00344">
    <property type="entry name" value="BCTRLSENSOR"/>
</dbReference>
<dbReference type="SUPFAM" id="SSF55874">
    <property type="entry name" value="ATPase domain of HSP90 chaperone/DNA topoisomerase II/histidine kinase"/>
    <property type="match status" value="1"/>
</dbReference>
<dbReference type="Gene3D" id="3.30.565.10">
    <property type="entry name" value="Histidine kinase-like ATPase, C-terminal domain"/>
    <property type="match status" value="1"/>
</dbReference>
<dbReference type="InterPro" id="IPR001789">
    <property type="entry name" value="Sig_transdc_resp-reg_receiver"/>
</dbReference>
<dbReference type="InterPro" id="IPR003594">
    <property type="entry name" value="HATPase_dom"/>
</dbReference>
<evidence type="ECO:0000256" key="3">
    <source>
        <dbReference type="ARBA" id="ARBA00022553"/>
    </source>
</evidence>
<dbReference type="Gene3D" id="1.10.287.130">
    <property type="match status" value="1"/>
</dbReference>
<dbReference type="CDD" id="cd00156">
    <property type="entry name" value="REC"/>
    <property type="match status" value="1"/>
</dbReference>
<dbReference type="PROSITE" id="PS50110">
    <property type="entry name" value="RESPONSE_REGULATORY"/>
    <property type="match status" value="2"/>
</dbReference>
<feature type="transmembrane region" description="Helical" evidence="6">
    <location>
        <begin position="241"/>
        <end position="261"/>
    </location>
</feature>
<dbReference type="PROSITE" id="PS50109">
    <property type="entry name" value="HIS_KIN"/>
    <property type="match status" value="1"/>
</dbReference>
<dbReference type="Pfam" id="PF07695">
    <property type="entry name" value="7TMR-DISM_7TM"/>
    <property type="match status" value="1"/>
</dbReference>
<dbReference type="STRING" id="525897.Dbac_0500"/>
<keyword evidence="9" id="KW-0418">Kinase</keyword>
<evidence type="ECO:0000256" key="2">
    <source>
        <dbReference type="ARBA" id="ARBA00012438"/>
    </source>
</evidence>
<feature type="domain" description="Response regulatory" evidence="8">
    <location>
        <begin position="816"/>
        <end position="935"/>
    </location>
</feature>
<reference evidence="9 10" key="1">
    <citation type="journal article" date="2009" name="Stand. Genomic Sci.">
        <title>Complete genome sequence of Desulfomicrobium baculatum type strain (X).</title>
        <authorList>
            <person name="Copeland A."/>
            <person name="Spring S."/>
            <person name="Goker M."/>
            <person name="Schneider S."/>
            <person name="Lapidus A."/>
            <person name="Del Rio T.G."/>
            <person name="Tice H."/>
            <person name="Cheng J.F."/>
            <person name="Chen F."/>
            <person name="Nolan M."/>
            <person name="Bruce D."/>
            <person name="Goodwin L."/>
            <person name="Pitluck S."/>
            <person name="Ivanova N."/>
            <person name="Mavrommatis K."/>
            <person name="Ovchinnikova G."/>
            <person name="Pati A."/>
            <person name="Chen A."/>
            <person name="Palaniappan K."/>
            <person name="Land M."/>
            <person name="Hauser L."/>
            <person name="Chang Y.J."/>
            <person name="Jeffries C.C."/>
            <person name="Meincke L."/>
            <person name="Sims D."/>
            <person name="Brettin T."/>
            <person name="Detter J.C."/>
            <person name="Han C."/>
            <person name="Chain P."/>
            <person name="Bristow J."/>
            <person name="Eisen J.A."/>
            <person name="Markowitz V."/>
            <person name="Hugenholtz P."/>
            <person name="Kyrpides N.C."/>
            <person name="Klenk H.P."/>
            <person name="Lucas S."/>
        </authorList>
    </citation>
    <scope>NUCLEOTIDE SEQUENCE [LARGE SCALE GENOMIC DNA]</scope>
    <source>
        <strain evidence="10">DSM 4028 / VKM B-1378 / X</strain>
    </source>
</reference>
<dbReference type="InterPro" id="IPR036890">
    <property type="entry name" value="HATPase_C_sf"/>
</dbReference>
<keyword evidence="6" id="KW-0472">Membrane</keyword>
<evidence type="ECO:0000313" key="10">
    <source>
        <dbReference type="Proteomes" id="UP000002216"/>
    </source>
</evidence>
<feature type="transmembrane region" description="Helical" evidence="6">
    <location>
        <begin position="387"/>
        <end position="407"/>
    </location>
</feature>
<dbReference type="SMART" id="SM00388">
    <property type="entry name" value="HisKA"/>
    <property type="match status" value="1"/>
</dbReference>
<keyword evidence="9" id="KW-0808">Transferase</keyword>